<dbReference type="Pfam" id="PF07679">
    <property type="entry name" value="I-set"/>
    <property type="match status" value="1"/>
</dbReference>
<dbReference type="InterPro" id="IPR037448">
    <property type="entry name" value="Zig-8"/>
</dbReference>
<reference evidence="4" key="1">
    <citation type="submission" date="2013-02" db="EMBL/GenBank/DDBJ databases">
        <authorList>
            <person name="Hughes D."/>
        </authorList>
    </citation>
    <scope>NUCLEOTIDE SEQUENCE</scope>
    <source>
        <strain>Durham</strain>
        <strain evidence="4">NC isolate 2 -- Noor lab</strain>
    </source>
</reference>
<keyword evidence="1" id="KW-1133">Transmembrane helix</keyword>
<name>T1GHC0_MEGSC</name>
<dbReference type="InterPro" id="IPR013098">
    <property type="entry name" value="Ig_I-set"/>
</dbReference>
<dbReference type="HOGENOM" id="CLU_130762_0_0_1"/>
<dbReference type="Gene3D" id="2.60.40.10">
    <property type="entry name" value="Immunoglobulins"/>
    <property type="match status" value="1"/>
</dbReference>
<protein>
    <recommendedName>
        <fullName evidence="2">Ig-like domain-containing protein</fullName>
    </recommendedName>
</protein>
<keyword evidence="1" id="KW-0472">Membrane</keyword>
<feature type="transmembrane region" description="Helical" evidence="1">
    <location>
        <begin position="20"/>
        <end position="40"/>
    </location>
</feature>
<dbReference type="EMBL" id="CAQQ02120140">
    <property type="status" value="NOT_ANNOTATED_CDS"/>
    <property type="molecule type" value="Genomic_DNA"/>
</dbReference>
<proteinExistence type="predicted"/>
<dbReference type="EMBL" id="CAQQ02120139">
    <property type="status" value="NOT_ANNOTATED_CDS"/>
    <property type="molecule type" value="Genomic_DNA"/>
</dbReference>
<dbReference type="STRING" id="36166.T1GHC0"/>
<dbReference type="PANTHER" id="PTHR23279:SF36">
    <property type="entry name" value="DEFECTIVE PROBOSCIS EXTENSION RESPONSE 9, ISOFORM A"/>
    <property type="match status" value="1"/>
</dbReference>
<dbReference type="GO" id="GO:0032589">
    <property type="term" value="C:neuron projection membrane"/>
    <property type="evidence" value="ECO:0007669"/>
    <property type="project" value="TreeGrafter"/>
</dbReference>
<dbReference type="SUPFAM" id="SSF48726">
    <property type="entry name" value="Immunoglobulin"/>
    <property type="match status" value="1"/>
</dbReference>
<dbReference type="EMBL" id="CAQQ02120137">
    <property type="status" value="NOT_ANNOTATED_CDS"/>
    <property type="molecule type" value="Genomic_DNA"/>
</dbReference>
<reference evidence="3" key="2">
    <citation type="submission" date="2015-06" db="UniProtKB">
        <authorList>
            <consortium name="EnsemblMetazoa"/>
        </authorList>
    </citation>
    <scope>IDENTIFICATION</scope>
</reference>
<dbReference type="InterPro" id="IPR007110">
    <property type="entry name" value="Ig-like_dom"/>
</dbReference>
<organism evidence="3 4">
    <name type="scientific">Megaselia scalaris</name>
    <name type="common">Humpbacked fly</name>
    <name type="synonym">Phora scalaris</name>
    <dbReference type="NCBI Taxonomy" id="36166"/>
    <lineage>
        <taxon>Eukaryota</taxon>
        <taxon>Metazoa</taxon>
        <taxon>Ecdysozoa</taxon>
        <taxon>Arthropoda</taxon>
        <taxon>Hexapoda</taxon>
        <taxon>Insecta</taxon>
        <taxon>Pterygota</taxon>
        <taxon>Neoptera</taxon>
        <taxon>Endopterygota</taxon>
        <taxon>Diptera</taxon>
        <taxon>Brachycera</taxon>
        <taxon>Muscomorpha</taxon>
        <taxon>Platypezoidea</taxon>
        <taxon>Phoridae</taxon>
        <taxon>Megaseliini</taxon>
        <taxon>Megaselia</taxon>
    </lineage>
</organism>
<evidence type="ECO:0000313" key="4">
    <source>
        <dbReference type="Proteomes" id="UP000015102"/>
    </source>
</evidence>
<dbReference type="EnsemblMetazoa" id="MESCA002813-RA">
    <property type="protein sequence ID" value="MESCA002813-PA"/>
    <property type="gene ID" value="MESCA002813"/>
</dbReference>
<dbReference type="EMBL" id="CAQQ02120138">
    <property type="status" value="NOT_ANNOTATED_CDS"/>
    <property type="molecule type" value="Genomic_DNA"/>
</dbReference>
<dbReference type="GO" id="GO:0050808">
    <property type="term" value="P:synapse organization"/>
    <property type="evidence" value="ECO:0007669"/>
    <property type="project" value="TreeGrafter"/>
</dbReference>
<feature type="domain" description="Ig-like" evidence="2">
    <location>
        <begin position="77"/>
        <end position="171"/>
    </location>
</feature>
<dbReference type="AlphaFoldDB" id="T1GHC0"/>
<dbReference type="InterPro" id="IPR036179">
    <property type="entry name" value="Ig-like_dom_sf"/>
</dbReference>
<evidence type="ECO:0000256" key="1">
    <source>
        <dbReference type="SAM" id="Phobius"/>
    </source>
</evidence>
<dbReference type="Proteomes" id="UP000015102">
    <property type="component" value="Unassembled WGS sequence"/>
</dbReference>
<dbReference type="InterPro" id="IPR013783">
    <property type="entry name" value="Ig-like_fold"/>
</dbReference>
<accession>T1GHC0</accession>
<dbReference type="PANTHER" id="PTHR23279">
    <property type="entry name" value="DEFECTIVE PROBOSCIS EXTENSION RESPONSE DPR -RELATED"/>
    <property type="match status" value="1"/>
</dbReference>
<dbReference type="PROSITE" id="PS50835">
    <property type="entry name" value="IG_LIKE"/>
    <property type="match status" value="1"/>
</dbReference>
<evidence type="ECO:0000259" key="2">
    <source>
        <dbReference type="PROSITE" id="PS50835"/>
    </source>
</evidence>
<dbReference type="EMBL" id="CAQQ02120136">
    <property type="status" value="NOT_ANNOTATED_CDS"/>
    <property type="molecule type" value="Genomic_DNA"/>
</dbReference>
<dbReference type="SMART" id="SM00409">
    <property type="entry name" value="IG"/>
    <property type="match status" value="1"/>
</dbReference>
<dbReference type="InterPro" id="IPR003599">
    <property type="entry name" value="Ig_sub"/>
</dbReference>
<sequence>MTAALRNSARMESEPARLLFLSSWIAIRTFSIFKFSLLILQFSSLLKNSTKNSLFSSFIISSLQNDFDEPHISTPVPEFIESIRNITIPAGRDAVLACLVRNLGKNKVGWLKSSDQTVLALEDKVVTHNSRITIVNEDPSTWKLKIKQVKESDRGCYMCQINTSPMKKQIGCVEIQ</sequence>
<evidence type="ECO:0000313" key="3">
    <source>
        <dbReference type="EnsemblMetazoa" id="MESCA002813-PA"/>
    </source>
</evidence>
<keyword evidence="4" id="KW-1185">Reference proteome</keyword>
<keyword evidence="1" id="KW-0812">Transmembrane</keyword>